<evidence type="ECO:0000313" key="2">
    <source>
        <dbReference type="Proteomes" id="UP000499080"/>
    </source>
</evidence>
<dbReference type="EMBL" id="BGPR01000181">
    <property type="protein sequence ID" value="GBM02528.1"/>
    <property type="molecule type" value="Genomic_DNA"/>
</dbReference>
<organism evidence="1 2">
    <name type="scientific">Araneus ventricosus</name>
    <name type="common">Orbweaver spider</name>
    <name type="synonym">Epeira ventricosa</name>
    <dbReference type="NCBI Taxonomy" id="182803"/>
    <lineage>
        <taxon>Eukaryota</taxon>
        <taxon>Metazoa</taxon>
        <taxon>Ecdysozoa</taxon>
        <taxon>Arthropoda</taxon>
        <taxon>Chelicerata</taxon>
        <taxon>Arachnida</taxon>
        <taxon>Araneae</taxon>
        <taxon>Araneomorphae</taxon>
        <taxon>Entelegynae</taxon>
        <taxon>Araneoidea</taxon>
        <taxon>Araneidae</taxon>
        <taxon>Araneus</taxon>
    </lineage>
</organism>
<evidence type="ECO:0000313" key="1">
    <source>
        <dbReference type="EMBL" id="GBM02528.1"/>
    </source>
</evidence>
<proteinExistence type="predicted"/>
<keyword evidence="2" id="KW-1185">Reference proteome</keyword>
<name>A0A4Y2CFG1_ARAVE</name>
<comment type="caution">
    <text evidence="1">The sequence shown here is derived from an EMBL/GenBank/DDBJ whole genome shotgun (WGS) entry which is preliminary data.</text>
</comment>
<reference evidence="1 2" key="1">
    <citation type="journal article" date="2019" name="Sci. Rep.">
        <title>Orb-weaving spider Araneus ventricosus genome elucidates the spidroin gene catalogue.</title>
        <authorList>
            <person name="Kono N."/>
            <person name="Nakamura H."/>
            <person name="Ohtoshi R."/>
            <person name="Moran D.A.P."/>
            <person name="Shinohara A."/>
            <person name="Yoshida Y."/>
            <person name="Fujiwara M."/>
            <person name="Mori M."/>
            <person name="Tomita M."/>
            <person name="Arakawa K."/>
        </authorList>
    </citation>
    <scope>NUCLEOTIDE SEQUENCE [LARGE SCALE GENOMIC DNA]</scope>
</reference>
<dbReference type="AlphaFoldDB" id="A0A4Y2CFG1"/>
<sequence>MSVQDPSRLLSLLHTGGRRSKKQKKKTVRSFPVSDKNTKENRIVVRIMDKNTRYERVSAVAITMMGMGKWITKDYEIIARWFKLRREKEEGCFTAGPKGQLINENQRKSLPQKTLFIKLKVL</sequence>
<protein>
    <submittedName>
        <fullName evidence="1">Uncharacterized protein</fullName>
    </submittedName>
</protein>
<gene>
    <name evidence="1" type="ORF">AVEN_178467_1</name>
</gene>
<dbReference type="Proteomes" id="UP000499080">
    <property type="component" value="Unassembled WGS sequence"/>
</dbReference>
<accession>A0A4Y2CFG1</accession>